<dbReference type="GO" id="GO:0005829">
    <property type="term" value="C:cytosol"/>
    <property type="evidence" value="ECO:0007669"/>
    <property type="project" value="TreeGrafter"/>
</dbReference>
<dbReference type="PANTHER" id="PTHR46797:SF1">
    <property type="entry name" value="METHYLPHOSPHONATE SYNTHASE"/>
    <property type="match status" value="1"/>
</dbReference>
<organism evidence="4 5">
    <name type="scientific">Ectorhizobium quercum</name>
    <dbReference type="NCBI Taxonomy" id="2965071"/>
    <lineage>
        <taxon>Bacteria</taxon>
        <taxon>Pseudomonadati</taxon>
        <taxon>Pseudomonadota</taxon>
        <taxon>Alphaproteobacteria</taxon>
        <taxon>Hyphomicrobiales</taxon>
        <taxon>Rhizobiaceae</taxon>
        <taxon>Ectorhizobium</taxon>
    </lineage>
</organism>
<sequence length="272" mass="30619">MNESKQIYRVAEAARLVGVSASTLRLWESQGLVVPDRTEKGHRQYNAEQLARLKHIAWLRTDRGLNPAAIRETLEIEEEPDASASAPASEDPFVEIGPRLRSLRHAAGKTLEAVASDLGIATSKLSTFERTSHGFSIRDLRDLTEYFGTTISKISGEEPADERRLVKSGEWRTWPTMSPGVTIQLLAEGRNMMDCHRFVLAPGASSEGAYHHEGEEFIFVLSGRFEIVLDGQEFYELSPGDSLYFASRRRHSWRNRFDGETVLIWVNTPPTF</sequence>
<dbReference type="SMART" id="SM00422">
    <property type="entry name" value="HTH_MERR"/>
    <property type="match status" value="1"/>
</dbReference>
<dbReference type="Proteomes" id="UP001208771">
    <property type="component" value="Unassembled WGS sequence"/>
</dbReference>
<dbReference type="SMART" id="SM00530">
    <property type="entry name" value="HTH_XRE"/>
    <property type="match status" value="1"/>
</dbReference>
<evidence type="ECO:0000313" key="5">
    <source>
        <dbReference type="Proteomes" id="UP001208771"/>
    </source>
</evidence>
<dbReference type="InterPro" id="IPR009061">
    <property type="entry name" value="DNA-bd_dom_put_sf"/>
</dbReference>
<keyword evidence="5" id="KW-1185">Reference proteome</keyword>
<name>A0AAE3SUP6_9HYPH</name>
<dbReference type="InterPro" id="IPR010982">
    <property type="entry name" value="Lambda_DNA-bd_dom_sf"/>
</dbReference>
<feature type="domain" description="HTH cro/C1-type" evidence="3">
    <location>
        <begin position="100"/>
        <end position="154"/>
    </location>
</feature>
<dbReference type="Pfam" id="PF13560">
    <property type="entry name" value="HTH_31"/>
    <property type="match status" value="1"/>
</dbReference>
<dbReference type="RefSeq" id="WP_306409283.1">
    <property type="nucleotide sequence ID" value="NZ_JANFPI010000001.1"/>
</dbReference>
<dbReference type="Pfam" id="PF07883">
    <property type="entry name" value="Cupin_2"/>
    <property type="match status" value="1"/>
</dbReference>
<dbReference type="InterPro" id="IPR001387">
    <property type="entry name" value="Cro/C1-type_HTH"/>
</dbReference>
<dbReference type="InterPro" id="IPR013096">
    <property type="entry name" value="Cupin_2"/>
</dbReference>
<dbReference type="GO" id="GO:0003677">
    <property type="term" value="F:DNA binding"/>
    <property type="evidence" value="ECO:0007669"/>
    <property type="project" value="UniProtKB-KW"/>
</dbReference>
<comment type="caution">
    <text evidence="4">The sequence shown here is derived from an EMBL/GenBank/DDBJ whole genome shotgun (WGS) entry which is preliminary data.</text>
</comment>
<evidence type="ECO:0000259" key="3">
    <source>
        <dbReference type="PROSITE" id="PS50943"/>
    </source>
</evidence>
<dbReference type="SUPFAM" id="SSF46955">
    <property type="entry name" value="Putative DNA-binding domain"/>
    <property type="match status" value="1"/>
</dbReference>
<accession>A0AAE3SUP6</accession>
<dbReference type="Gene3D" id="1.10.1660.10">
    <property type="match status" value="1"/>
</dbReference>
<dbReference type="Pfam" id="PF13411">
    <property type="entry name" value="MerR_1"/>
    <property type="match status" value="1"/>
</dbReference>
<dbReference type="SUPFAM" id="SSF51182">
    <property type="entry name" value="RmlC-like cupins"/>
    <property type="match status" value="1"/>
</dbReference>
<dbReference type="CDD" id="cd00592">
    <property type="entry name" value="HTH_MerR-like"/>
    <property type="match status" value="1"/>
</dbReference>
<evidence type="ECO:0000256" key="1">
    <source>
        <dbReference type="ARBA" id="ARBA00023125"/>
    </source>
</evidence>
<dbReference type="InterPro" id="IPR014710">
    <property type="entry name" value="RmlC-like_jellyroll"/>
</dbReference>
<dbReference type="Gene3D" id="1.10.260.40">
    <property type="entry name" value="lambda repressor-like DNA-binding domains"/>
    <property type="match status" value="1"/>
</dbReference>
<dbReference type="CDD" id="cd00093">
    <property type="entry name" value="HTH_XRE"/>
    <property type="match status" value="1"/>
</dbReference>
<dbReference type="EMBL" id="JANFPI010000001">
    <property type="protein sequence ID" value="MCX8995500.1"/>
    <property type="molecule type" value="Genomic_DNA"/>
</dbReference>
<dbReference type="CDD" id="cd02209">
    <property type="entry name" value="cupin_XRE_C"/>
    <property type="match status" value="1"/>
</dbReference>
<protein>
    <submittedName>
        <fullName evidence="4">MerR family transcriptional regulator</fullName>
    </submittedName>
</protein>
<dbReference type="PROSITE" id="PS00552">
    <property type="entry name" value="HTH_MERR_1"/>
    <property type="match status" value="1"/>
</dbReference>
<dbReference type="GO" id="GO:0003700">
    <property type="term" value="F:DNA-binding transcription factor activity"/>
    <property type="evidence" value="ECO:0007669"/>
    <property type="project" value="TreeGrafter"/>
</dbReference>
<keyword evidence="1" id="KW-0238">DNA-binding</keyword>
<dbReference type="SUPFAM" id="SSF47413">
    <property type="entry name" value="lambda repressor-like DNA-binding domains"/>
    <property type="match status" value="1"/>
</dbReference>
<dbReference type="Gene3D" id="2.60.120.10">
    <property type="entry name" value="Jelly Rolls"/>
    <property type="match status" value="1"/>
</dbReference>
<reference evidence="4" key="1">
    <citation type="submission" date="2022-07" db="EMBL/GenBank/DDBJ databases">
        <title>Ectorhizobium quercum gen.nov., sp. nov.</title>
        <authorList>
            <person name="Ma T."/>
            <person name="Li Y."/>
        </authorList>
    </citation>
    <scope>NUCLEOTIDE SEQUENCE</scope>
    <source>
        <strain evidence="4">BDR2-2</strain>
    </source>
</reference>
<proteinExistence type="predicted"/>
<evidence type="ECO:0000313" key="4">
    <source>
        <dbReference type="EMBL" id="MCX8995500.1"/>
    </source>
</evidence>
<dbReference type="PROSITE" id="PS50943">
    <property type="entry name" value="HTH_CROC1"/>
    <property type="match status" value="1"/>
</dbReference>
<dbReference type="AlphaFoldDB" id="A0AAE3SUP6"/>
<gene>
    <name evidence="4" type="ORF">NOF55_00075</name>
</gene>
<dbReference type="PROSITE" id="PS50937">
    <property type="entry name" value="HTH_MERR_2"/>
    <property type="match status" value="1"/>
</dbReference>
<dbReference type="InterPro" id="IPR011051">
    <property type="entry name" value="RmlC_Cupin_sf"/>
</dbReference>
<dbReference type="InterPro" id="IPR000551">
    <property type="entry name" value="MerR-type_HTH_dom"/>
</dbReference>
<feature type="domain" description="HTH merR-type" evidence="2">
    <location>
        <begin position="7"/>
        <end position="76"/>
    </location>
</feature>
<dbReference type="PANTHER" id="PTHR46797">
    <property type="entry name" value="HTH-TYPE TRANSCRIPTIONAL REGULATOR"/>
    <property type="match status" value="1"/>
</dbReference>
<evidence type="ECO:0000259" key="2">
    <source>
        <dbReference type="PROSITE" id="PS50937"/>
    </source>
</evidence>
<dbReference type="InterPro" id="IPR050807">
    <property type="entry name" value="TransReg_Diox_bact_type"/>
</dbReference>